<gene>
    <name evidence="9" type="ORF">DP939_37790</name>
</gene>
<feature type="transmembrane region" description="Helical" evidence="8">
    <location>
        <begin position="292"/>
        <end position="315"/>
    </location>
</feature>
<protein>
    <submittedName>
        <fullName evidence="9">Cytosine permease</fullName>
    </submittedName>
</protein>
<keyword evidence="6 7" id="KW-0472">Membrane</keyword>
<feature type="transmembrane region" description="Helical" evidence="8">
    <location>
        <begin position="148"/>
        <end position="169"/>
    </location>
</feature>
<feature type="transmembrane region" description="Helical" evidence="8">
    <location>
        <begin position="439"/>
        <end position="461"/>
    </location>
</feature>
<dbReference type="PANTHER" id="PTHR31806:SF1">
    <property type="entry name" value="PURINE-CYTOSINE PERMEASE FCY2-RELATED"/>
    <property type="match status" value="1"/>
</dbReference>
<evidence type="ECO:0000256" key="7">
    <source>
        <dbReference type="PIRNR" id="PIRNR002744"/>
    </source>
</evidence>
<feature type="transmembrane region" description="Helical" evidence="8">
    <location>
        <begin position="176"/>
        <end position="194"/>
    </location>
</feature>
<evidence type="ECO:0000256" key="8">
    <source>
        <dbReference type="SAM" id="Phobius"/>
    </source>
</evidence>
<dbReference type="EMBL" id="QMEY01000027">
    <property type="protein sequence ID" value="RBQ14944.1"/>
    <property type="molecule type" value="Genomic_DNA"/>
</dbReference>
<comment type="similarity">
    <text evidence="2 7">Belongs to the purine-cytosine permease (2.A.39) family.</text>
</comment>
<dbReference type="OrthoDB" id="9809167at2"/>
<evidence type="ECO:0000256" key="1">
    <source>
        <dbReference type="ARBA" id="ARBA00004141"/>
    </source>
</evidence>
<dbReference type="InterPro" id="IPR026030">
    <property type="entry name" value="Pur-cyt_permease_Fcy2/21/22"/>
</dbReference>
<evidence type="ECO:0000256" key="5">
    <source>
        <dbReference type="ARBA" id="ARBA00022989"/>
    </source>
</evidence>
<feature type="transmembrane region" description="Helical" evidence="8">
    <location>
        <begin position="408"/>
        <end position="427"/>
    </location>
</feature>
<reference evidence="9 10" key="1">
    <citation type="submission" date="2018-06" db="EMBL/GenBank/DDBJ databases">
        <title>Sphaerisporangium craniellae sp. nov., isolated from a marine sponge in the South China Sea.</title>
        <authorList>
            <person name="Li L."/>
        </authorList>
    </citation>
    <scope>NUCLEOTIDE SEQUENCE [LARGE SCALE GENOMIC DNA]</scope>
    <source>
        <strain evidence="9 10">LHW63015</strain>
    </source>
</reference>
<evidence type="ECO:0000313" key="10">
    <source>
        <dbReference type="Proteomes" id="UP000253303"/>
    </source>
</evidence>
<dbReference type="AlphaFoldDB" id="A0A366LNS7"/>
<dbReference type="Proteomes" id="UP000253303">
    <property type="component" value="Unassembled WGS sequence"/>
</dbReference>
<evidence type="ECO:0000256" key="4">
    <source>
        <dbReference type="ARBA" id="ARBA00022692"/>
    </source>
</evidence>
<comment type="caution">
    <text evidence="9">The sequence shown here is derived from an EMBL/GenBank/DDBJ whole genome shotgun (WGS) entry which is preliminary data.</text>
</comment>
<organism evidence="9 10">
    <name type="scientific">Spongiactinospora rosea</name>
    <dbReference type="NCBI Taxonomy" id="2248750"/>
    <lineage>
        <taxon>Bacteria</taxon>
        <taxon>Bacillati</taxon>
        <taxon>Actinomycetota</taxon>
        <taxon>Actinomycetes</taxon>
        <taxon>Streptosporangiales</taxon>
        <taxon>Streptosporangiaceae</taxon>
        <taxon>Spongiactinospora</taxon>
    </lineage>
</organism>
<dbReference type="PANTHER" id="PTHR31806">
    <property type="entry name" value="PURINE-CYTOSINE PERMEASE FCY2-RELATED"/>
    <property type="match status" value="1"/>
</dbReference>
<keyword evidence="10" id="KW-1185">Reference proteome</keyword>
<keyword evidence="4 8" id="KW-0812">Transmembrane</keyword>
<proteinExistence type="inferred from homology"/>
<dbReference type="Gene3D" id="1.10.4160.10">
    <property type="entry name" value="Hydantoin permease"/>
    <property type="match status" value="1"/>
</dbReference>
<dbReference type="CDD" id="cd11484">
    <property type="entry name" value="SLC-NCS1sbd_CobB-like"/>
    <property type="match status" value="1"/>
</dbReference>
<accession>A0A366LNS7</accession>
<feature type="transmembrane region" description="Helical" evidence="8">
    <location>
        <begin position="249"/>
        <end position="272"/>
    </location>
</feature>
<dbReference type="GO" id="GO:0005886">
    <property type="term" value="C:plasma membrane"/>
    <property type="evidence" value="ECO:0007669"/>
    <property type="project" value="TreeGrafter"/>
</dbReference>
<feature type="transmembrane region" description="Helical" evidence="8">
    <location>
        <begin position="69"/>
        <end position="89"/>
    </location>
</feature>
<keyword evidence="5 8" id="KW-1133">Transmembrane helix</keyword>
<feature type="transmembrane region" description="Helical" evidence="8">
    <location>
        <begin position="44"/>
        <end position="63"/>
    </location>
</feature>
<dbReference type="InterPro" id="IPR001248">
    <property type="entry name" value="Pur-cyt_permease"/>
</dbReference>
<evidence type="ECO:0000256" key="2">
    <source>
        <dbReference type="ARBA" id="ARBA00008974"/>
    </source>
</evidence>
<sequence>MKLSAQQTHTEPGLTGRQPLQVEARSIDYVPLTERHGKVWHQGLFWFTGQFVPTTMVVGFIGPAMGLSIGWSVLASVLGVLIGTCFMAFHANQGPAMGLPQMIQSRAQFGVRGAIVPMLAVVFVYVGFSTFGVLLGTQAIQTVLPGPGWLWGLVIVGLATVLATVGYDLVHLVLRWLPYVVVPIFAVLTVLALADLEPAAAAAPAGFTGAAFLAQFTAAIGYQLSYAVYVSDYSRYLPRTTPARKVIGYTYAGAALSALWLMPLGTFIAGSVPAADAMSNLRDIGDGLFPGFGAAAVLILLAPTAIALMSVSLYGSMLSGISIVHSFRPIPLNRTARAAGILITAVLIYVVSQGLPVEYLGSYNDFITLMLLVLAPWTAVNLVDYYFVRRGRYAIAELFNANGLYGRWGTRGLVSYAAGVVALLPFVTTNFYTGPMVAVLGGADIAFLVGLAVPALVYAALTRGFDPATELPAITASRTLLDGDPA</sequence>
<feature type="transmembrane region" description="Helical" evidence="8">
    <location>
        <begin position="336"/>
        <end position="355"/>
    </location>
</feature>
<keyword evidence="3 7" id="KW-0813">Transport</keyword>
<comment type="subcellular location">
    <subcellularLocation>
        <location evidence="1">Membrane</location>
        <topology evidence="1">Multi-pass membrane protein</topology>
    </subcellularLocation>
</comment>
<feature type="transmembrane region" description="Helical" evidence="8">
    <location>
        <begin position="206"/>
        <end position="229"/>
    </location>
</feature>
<evidence type="ECO:0000256" key="6">
    <source>
        <dbReference type="ARBA" id="ARBA00023136"/>
    </source>
</evidence>
<name>A0A366LNS7_9ACTN</name>
<evidence type="ECO:0000313" key="9">
    <source>
        <dbReference type="EMBL" id="RBQ14944.1"/>
    </source>
</evidence>
<dbReference type="PIRSF" id="PIRSF002744">
    <property type="entry name" value="Pur-cyt_permease"/>
    <property type="match status" value="1"/>
</dbReference>
<dbReference type="Pfam" id="PF02133">
    <property type="entry name" value="Transp_cyt_pur"/>
    <property type="match status" value="1"/>
</dbReference>
<feature type="transmembrane region" description="Helical" evidence="8">
    <location>
        <begin position="109"/>
        <end position="128"/>
    </location>
</feature>
<dbReference type="RefSeq" id="WP_113985639.1">
    <property type="nucleotide sequence ID" value="NZ_QMEY01000027.1"/>
</dbReference>
<dbReference type="GO" id="GO:0022857">
    <property type="term" value="F:transmembrane transporter activity"/>
    <property type="evidence" value="ECO:0007669"/>
    <property type="project" value="InterPro"/>
</dbReference>
<feature type="transmembrane region" description="Helical" evidence="8">
    <location>
        <begin position="367"/>
        <end position="387"/>
    </location>
</feature>
<evidence type="ECO:0000256" key="3">
    <source>
        <dbReference type="ARBA" id="ARBA00022448"/>
    </source>
</evidence>